<evidence type="ECO:0000313" key="3">
    <source>
        <dbReference type="Proteomes" id="UP001358417"/>
    </source>
</evidence>
<accession>A0AAV9N826</accession>
<feature type="region of interest" description="Disordered" evidence="1">
    <location>
        <begin position="129"/>
        <end position="170"/>
    </location>
</feature>
<name>A0AAV9N826_9EURO</name>
<feature type="compositionally biased region" description="Polar residues" evidence="1">
    <location>
        <begin position="39"/>
        <end position="67"/>
    </location>
</feature>
<dbReference type="EMBL" id="JAVRRD010000015">
    <property type="protein sequence ID" value="KAK5051426.1"/>
    <property type="molecule type" value="Genomic_DNA"/>
</dbReference>
<organism evidence="2 3">
    <name type="scientific">Exophiala bonariae</name>
    <dbReference type="NCBI Taxonomy" id="1690606"/>
    <lineage>
        <taxon>Eukaryota</taxon>
        <taxon>Fungi</taxon>
        <taxon>Dikarya</taxon>
        <taxon>Ascomycota</taxon>
        <taxon>Pezizomycotina</taxon>
        <taxon>Eurotiomycetes</taxon>
        <taxon>Chaetothyriomycetidae</taxon>
        <taxon>Chaetothyriales</taxon>
        <taxon>Herpotrichiellaceae</taxon>
        <taxon>Exophiala</taxon>
    </lineage>
</organism>
<dbReference type="RefSeq" id="XP_064705653.1">
    <property type="nucleotide sequence ID" value="XM_064846673.1"/>
</dbReference>
<evidence type="ECO:0000313" key="2">
    <source>
        <dbReference type="EMBL" id="KAK5051426.1"/>
    </source>
</evidence>
<protein>
    <submittedName>
        <fullName evidence="2">Uncharacterized protein</fullName>
    </submittedName>
</protein>
<evidence type="ECO:0000256" key="1">
    <source>
        <dbReference type="SAM" id="MobiDB-lite"/>
    </source>
</evidence>
<proteinExistence type="predicted"/>
<reference evidence="2 3" key="1">
    <citation type="submission" date="2023-08" db="EMBL/GenBank/DDBJ databases">
        <title>Black Yeasts Isolated from many extreme environments.</title>
        <authorList>
            <person name="Coleine C."/>
            <person name="Stajich J.E."/>
            <person name="Selbmann L."/>
        </authorList>
    </citation>
    <scope>NUCLEOTIDE SEQUENCE [LARGE SCALE GENOMIC DNA]</scope>
    <source>
        <strain evidence="2 3">CCFEE 5792</strain>
    </source>
</reference>
<feature type="region of interest" description="Disordered" evidence="1">
    <location>
        <begin position="34"/>
        <end position="108"/>
    </location>
</feature>
<dbReference type="Proteomes" id="UP001358417">
    <property type="component" value="Unassembled WGS sequence"/>
</dbReference>
<sequence>MLPSYEAHHMKTGPDHLLFQDYISVKEETGAAHHIFDQSPDTPVTPSRVISPTSQEPIASMDPSNHGQAKGALRNSAQHSGSGSSESRMEQSDSVMASFHNNHEAPPSTQEVLNEYWLYLGRYLETAGDPQDMLRPVKNAHSSSQSVPAGNGSQQKTSTLSYPKGVTGAR</sequence>
<keyword evidence="3" id="KW-1185">Reference proteome</keyword>
<feature type="compositionally biased region" description="Low complexity" evidence="1">
    <location>
        <begin position="76"/>
        <end position="86"/>
    </location>
</feature>
<comment type="caution">
    <text evidence="2">The sequence shown here is derived from an EMBL/GenBank/DDBJ whole genome shotgun (WGS) entry which is preliminary data.</text>
</comment>
<gene>
    <name evidence="2" type="ORF">LTR84_003078</name>
</gene>
<dbReference type="AlphaFoldDB" id="A0AAV9N826"/>
<feature type="compositionally biased region" description="Polar residues" evidence="1">
    <location>
        <begin position="140"/>
        <end position="161"/>
    </location>
</feature>
<dbReference type="GeneID" id="89971272"/>